<dbReference type="CDD" id="cd03416">
    <property type="entry name" value="CbiX_SirB_N"/>
    <property type="match status" value="1"/>
</dbReference>
<dbReference type="GO" id="GO:0016829">
    <property type="term" value="F:lyase activity"/>
    <property type="evidence" value="ECO:0007669"/>
    <property type="project" value="UniProtKB-KW"/>
</dbReference>
<dbReference type="Pfam" id="PF01903">
    <property type="entry name" value="CbiX"/>
    <property type="match status" value="1"/>
</dbReference>
<evidence type="ECO:0000256" key="2">
    <source>
        <dbReference type="ARBA" id="ARBA00023239"/>
    </source>
</evidence>
<dbReference type="GO" id="GO:0046872">
    <property type="term" value="F:metal ion binding"/>
    <property type="evidence" value="ECO:0007669"/>
    <property type="project" value="UniProtKB-KW"/>
</dbReference>
<organism evidence="3 4">
    <name type="scientific">Planifilum fulgidum</name>
    <dbReference type="NCBI Taxonomy" id="201973"/>
    <lineage>
        <taxon>Bacteria</taxon>
        <taxon>Bacillati</taxon>
        <taxon>Bacillota</taxon>
        <taxon>Bacilli</taxon>
        <taxon>Bacillales</taxon>
        <taxon>Thermoactinomycetaceae</taxon>
        <taxon>Planifilum</taxon>
    </lineage>
</organism>
<dbReference type="InterPro" id="IPR002762">
    <property type="entry name" value="CbiX-like"/>
</dbReference>
<keyword evidence="2" id="KW-0456">Lyase</keyword>
<keyword evidence="1" id="KW-0479">Metal-binding</keyword>
<dbReference type="Gene3D" id="3.40.50.1400">
    <property type="match status" value="2"/>
</dbReference>
<dbReference type="EMBL" id="FOOK01000025">
    <property type="protein sequence ID" value="SFG30518.1"/>
    <property type="molecule type" value="Genomic_DNA"/>
</dbReference>
<protein>
    <submittedName>
        <fullName evidence="3">Sirohydrochlorin ferrochelatase</fullName>
    </submittedName>
</protein>
<dbReference type="SUPFAM" id="SSF53800">
    <property type="entry name" value="Chelatase"/>
    <property type="match status" value="1"/>
</dbReference>
<dbReference type="AlphaFoldDB" id="A0A1I2QQD8"/>
<name>A0A1I2QQD8_9BACL</name>
<dbReference type="RefSeq" id="WP_092039734.1">
    <property type="nucleotide sequence ID" value="NZ_FOOK01000025.1"/>
</dbReference>
<evidence type="ECO:0000256" key="1">
    <source>
        <dbReference type="ARBA" id="ARBA00022723"/>
    </source>
</evidence>
<keyword evidence="4" id="KW-1185">Reference proteome</keyword>
<dbReference type="OrthoDB" id="1489951at2"/>
<dbReference type="PANTHER" id="PTHR33542">
    <property type="entry name" value="SIROHYDROCHLORIN FERROCHELATASE, CHLOROPLASTIC"/>
    <property type="match status" value="1"/>
</dbReference>
<accession>A0A1I2QQD8</accession>
<dbReference type="Proteomes" id="UP000198661">
    <property type="component" value="Unassembled WGS sequence"/>
</dbReference>
<proteinExistence type="predicted"/>
<reference evidence="3 4" key="1">
    <citation type="submission" date="2016-10" db="EMBL/GenBank/DDBJ databases">
        <authorList>
            <person name="de Groot N.N."/>
        </authorList>
    </citation>
    <scope>NUCLEOTIDE SEQUENCE [LARGE SCALE GENOMIC DNA]</scope>
    <source>
        <strain evidence="3 4">DSM 44945</strain>
    </source>
</reference>
<dbReference type="STRING" id="201973.SAMN04488025_12543"/>
<sequence>MRKRGALVIAHGSSKSEWVAMVDDAVERVDVEMPVAVGFLEMVEGRAIPDAIRSLEAQGVEEIVAVPLFVSSGSAHIAEIARMLGVEPPWPVEVDVTPIEFDARVRFCRPMDDHPFIARILTERARELSADPQDEWVLLVGHGNETPVLRKEWERAMDRLAVQIQREAGFAGVSSATFHPDNLRGRAEDLARKYRLLVVPLFLSEGYFTRKVIPSRLEGIPYVYSGRTYLPHPLVSEWITSTVREALEEQPVM</sequence>
<evidence type="ECO:0000313" key="4">
    <source>
        <dbReference type="Proteomes" id="UP000198661"/>
    </source>
</evidence>
<evidence type="ECO:0000313" key="3">
    <source>
        <dbReference type="EMBL" id="SFG30518.1"/>
    </source>
</evidence>
<gene>
    <name evidence="3" type="ORF">SAMN04488025_12543</name>
</gene>
<dbReference type="InterPro" id="IPR050963">
    <property type="entry name" value="Sirohydro_Cobaltochel/CbiX"/>
</dbReference>
<dbReference type="PANTHER" id="PTHR33542:SF3">
    <property type="entry name" value="SIROHYDROCHLORIN FERROCHELATASE, CHLOROPLASTIC"/>
    <property type="match status" value="1"/>
</dbReference>